<keyword evidence="4" id="KW-1185">Reference proteome</keyword>
<sequence>MAPLLSPRYLGLAKIFTRASATLSPPTLVVRQNPPAATVTVIADNDDDNGTNLSGGAIAGIVIGSIVGFLLLLWILRSCMNLGAPPQEREKWYHYKEKSPPRRHRHRSRSSRRRSSISVPASVVVRDSRPRGYRRSVSPGYYYSDSDRGRGSRYYV</sequence>
<dbReference type="EMBL" id="JAPEUR010000023">
    <property type="protein sequence ID" value="KAJ4327522.1"/>
    <property type="molecule type" value="Genomic_DNA"/>
</dbReference>
<dbReference type="AlphaFoldDB" id="A0A9W8WJW0"/>
<keyword evidence="2" id="KW-0472">Membrane</keyword>
<name>A0A9W8WJW0_9HYPO</name>
<gene>
    <name evidence="3" type="ORF">N0V84_002050</name>
</gene>
<feature type="compositionally biased region" description="Basic residues" evidence="1">
    <location>
        <begin position="101"/>
        <end position="115"/>
    </location>
</feature>
<keyword evidence="2" id="KW-1133">Transmembrane helix</keyword>
<reference evidence="3" key="1">
    <citation type="submission" date="2022-10" db="EMBL/GenBank/DDBJ databases">
        <title>Tapping the CABI collections for fungal endophytes: first genome assemblies for Collariella, Neodidymelliopsis, Ascochyta clinopodiicola, Didymella pomorum, Didymosphaeria variabile, Neocosmospora piperis and Neocucurbitaria cava.</title>
        <authorList>
            <person name="Hill R."/>
        </authorList>
    </citation>
    <scope>NUCLEOTIDE SEQUENCE</scope>
    <source>
        <strain evidence="3">IMI 366586</strain>
    </source>
</reference>
<organism evidence="3 4">
    <name type="scientific">Fusarium piperis</name>
    <dbReference type="NCBI Taxonomy" id="1435070"/>
    <lineage>
        <taxon>Eukaryota</taxon>
        <taxon>Fungi</taxon>
        <taxon>Dikarya</taxon>
        <taxon>Ascomycota</taxon>
        <taxon>Pezizomycotina</taxon>
        <taxon>Sordariomycetes</taxon>
        <taxon>Hypocreomycetidae</taxon>
        <taxon>Hypocreales</taxon>
        <taxon>Nectriaceae</taxon>
        <taxon>Fusarium</taxon>
        <taxon>Fusarium solani species complex</taxon>
    </lineage>
</organism>
<comment type="caution">
    <text evidence="3">The sequence shown here is derived from an EMBL/GenBank/DDBJ whole genome shotgun (WGS) entry which is preliminary data.</text>
</comment>
<evidence type="ECO:0000313" key="4">
    <source>
        <dbReference type="Proteomes" id="UP001140502"/>
    </source>
</evidence>
<accession>A0A9W8WJW0</accession>
<evidence type="ECO:0000256" key="1">
    <source>
        <dbReference type="SAM" id="MobiDB-lite"/>
    </source>
</evidence>
<feature type="region of interest" description="Disordered" evidence="1">
    <location>
        <begin position="92"/>
        <end position="121"/>
    </location>
</feature>
<evidence type="ECO:0000313" key="3">
    <source>
        <dbReference type="EMBL" id="KAJ4327522.1"/>
    </source>
</evidence>
<dbReference type="OrthoDB" id="5423884at2759"/>
<feature type="transmembrane region" description="Helical" evidence="2">
    <location>
        <begin position="57"/>
        <end position="76"/>
    </location>
</feature>
<protein>
    <submittedName>
        <fullName evidence="3">Uncharacterized protein</fullName>
    </submittedName>
</protein>
<keyword evidence="2" id="KW-0812">Transmembrane</keyword>
<dbReference type="Proteomes" id="UP001140502">
    <property type="component" value="Unassembled WGS sequence"/>
</dbReference>
<evidence type="ECO:0000256" key="2">
    <source>
        <dbReference type="SAM" id="Phobius"/>
    </source>
</evidence>
<proteinExistence type="predicted"/>